<name>Q0CT08_ASPTN</name>
<sequence length="161" mass="18595">MFNARPSTVRRRLQELWKTVESTEHERTDDNLLLAWRIRREDLNLEEPPDANSTSNSPILLSLLPQATLDEHPIDRAQYEEGPLKGCLVFKDYSSHSRRGPRHVQDFVYDCACNAARVGLPCLGPRELEMAILNLANKIGWWDARYVMLCPNMYILPSRFA</sequence>
<dbReference type="Proteomes" id="UP000007963">
    <property type="component" value="Unassembled WGS sequence"/>
</dbReference>
<dbReference type="HOGENOM" id="CLU_1643350_0_0_1"/>
<protein>
    <submittedName>
        <fullName evidence="1">Uncharacterized protein</fullName>
    </submittedName>
</protein>
<dbReference type="VEuPathDB" id="FungiDB:ATEG_03176"/>
<gene>
    <name evidence="1" type="ORF">ATEG_03176</name>
</gene>
<dbReference type="GeneID" id="4317393"/>
<accession>Q0CT08</accession>
<organism evidence="1 2">
    <name type="scientific">Aspergillus terreus (strain NIH 2624 / FGSC A1156)</name>
    <dbReference type="NCBI Taxonomy" id="341663"/>
    <lineage>
        <taxon>Eukaryota</taxon>
        <taxon>Fungi</taxon>
        <taxon>Dikarya</taxon>
        <taxon>Ascomycota</taxon>
        <taxon>Pezizomycotina</taxon>
        <taxon>Eurotiomycetes</taxon>
        <taxon>Eurotiomycetidae</taxon>
        <taxon>Eurotiales</taxon>
        <taxon>Aspergillaceae</taxon>
        <taxon>Aspergillus</taxon>
        <taxon>Aspergillus subgen. Circumdati</taxon>
    </lineage>
</organism>
<evidence type="ECO:0000313" key="2">
    <source>
        <dbReference type="Proteomes" id="UP000007963"/>
    </source>
</evidence>
<dbReference type="RefSeq" id="XP_001212354.1">
    <property type="nucleotide sequence ID" value="XM_001212354.1"/>
</dbReference>
<evidence type="ECO:0000313" key="1">
    <source>
        <dbReference type="EMBL" id="EAU36450.1"/>
    </source>
</evidence>
<dbReference type="AlphaFoldDB" id="Q0CT08"/>
<proteinExistence type="predicted"/>
<dbReference type="EMBL" id="CH476597">
    <property type="protein sequence ID" value="EAU36450.1"/>
    <property type="molecule type" value="Genomic_DNA"/>
</dbReference>
<reference evidence="2" key="1">
    <citation type="submission" date="2005-09" db="EMBL/GenBank/DDBJ databases">
        <title>Annotation of the Aspergillus terreus NIH2624 genome.</title>
        <authorList>
            <person name="Birren B.W."/>
            <person name="Lander E.S."/>
            <person name="Galagan J.E."/>
            <person name="Nusbaum C."/>
            <person name="Devon K."/>
            <person name="Henn M."/>
            <person name="Ma L.-J."/>
            <person name="Jaffe D.B."/>
            <person name="Butler J."/>
            <person name="Alvarez P."/>
            <person name="Gnerre S."/>
            <person name="Grabherr M."/>
            <person name="Kleber M."/>
            <person name="Mauceli E.W."/>
            <person name="Brockman W."/>
            <person name="Rounsley S."/>
            <person name="Young S.K."/>
            <person name="LaButti K."/>
            <person name="Pushparaj V."/>
            <person name="DeCaprio D."/>
            <person name="Crawford M."/>
            <person name="Koehrsen M."/>
            <person name="Engels R."/>
            <person name="Montgomery P."/>
            <person name="Pearson M."/>
            <person name="Howarth C."/>
            <person name="Larson L."/>
            <person name="Luoma S."/>
            <person name="White J."/>
            <person name="Alvarado L."/>
            <person name="Kodira C.D."/>
            <person name="Zeng Q."/>
            <person name="Oleary S."/>
            <person name="Yandava C."/>
            <person name="Denning D.W."/>
            <person name="Nierman W.C."/>
            <person name="Milne T."/>
            <person name="Madden K."/>
        </authorList>
    </citation>
    <scope>NUCLEOTIDE SEQUENCE [LARGE SCALE GENOMIC DNA]</scope>
    <source>
        <strain evidence="2">NIH 2624 / FGSC A1156</strain>
    </source>
</reference>